<name>A0A5Q4B9R6_9PEZI</name>
<dbReference type="PROSITE" id="PS51257">
    <property type="entry name" value="PROKAR_LIPOPROTEIN"/>
    <property type="match status" value="1"/>
</dbReference>
<proteinExistence type="predicted"/>
<evidence type="ECO:0000256" key="1">
    <source>
        <dbReference type="SAM" id="SignalP"/>
    </source>
</evidence>
<evidence type="ECO:0000313" key="2">
    <source>
        <dbReference type="EMBL" id="TQN63673.1"/>
    </source>
</evidence>
<dbReference type="Proteomes" id="UP000326340">
    <property type="component" value="Unassembled WGS sequence"/>
</dbReference>
<gene>
    <name evidence="2" type="ORF">CSHISOI_11741</name>
</gene>
<comment type="caution">
    <text evidence="2">The sequence shown here is derived from an EMBL/GenBank/DDBJ whole genome shotgun (WGS) entry which is preliminary data.</text>
</comment>
<dbReference type="AlphaFoldDB" id="A0A5Q4B9R6"/>
<organism evidence="2 3">
    <name type="scientific">Colletotrichum shisoi</name>
    <dbReference type="NCBI Taxonomy" id="2078593"/>
    <lineage>
        <taxon>Eukaryota</taxon>
        <taxon>Fungi</taxon>
        <taxon>Dikarya</taxon>
        <taxon>Ascomycota</taxon>
        <taxon>Pezizomycotina</taxon>
        <taxon>Sordariomycetes</taxon>
        <taxon>Hypocreomycetidae</taxon>
        <taxon>Glomerellales</taxon>
        <taxon>Glomerellaceae</taxon>
        <taxon>Colletotrichum</taxon>
        <taxon>Colletotrichum destructivum species complex</taxon>
    </lineage>
</organism>
<evidence type="ECO:0000313" key="3">
    <source>
        <dbReference type="Proteomes" id="UP000326340"/>
    </source>
</evidence>
<accession>A0A5Q4B9R6</accession>
<keyword evidence="1" id="KW-0732">Signal</keyword>
<sequence>MRLSAIHVLAASLAGSCVQAFGPCIEATPKGNATYRFSYVQACNTWAWIADDLGLELSIQADCSLRQNWPNFLAASYVCIQRSPGPSANGTVPDKCFWTPERDTTYQACQLPVSHCPGIAKVEGWPRMSPSGASQ</sequence>
<feature type="chain" id="PRO_5024812486" evidence="1">
    <location>
        <begin position="21"/>
        <end position="135"/>
    </location>
</feature>
<protein>
    <submittedName>
        <fullName evidence="2">Uncharacterized protein</fullName>
    </submittedName>
</protein>
<dbReference type="EMBL" id="PUHP01004682">
    <property type="protein sequence ID" value="TQN63673.1"/>
    <property type="molecule type" value="Genomic_DNA"/>
</dbReference>
<reference evidence="2 3" key="1">
    <citation type="journal article" date="2019" name="Sci. Rep.">
        <title>Colletotrichum shisoi sp. nov., an anthracnose pathogen of Perilla frutescens in Japan: molecular phylogenetic, morphological and genomic evidence.</title>
        <authorList>
            <person name="Gan P."/>
            <person name="Tsushima A."/>
            <person name="Hiroyama R."/>
            <person name="Narusaka M."/>
            <person name="Takano Y."/>
            <person name="Narusaka Y."/>
            <person name="Kawaradani M."/>
            <person name="Damm U."/>
            <person name="Shirasu K."/>
        </authorList>
    </citation>
    <scope>NUCLEOTIDE SEQUENCE [LARGE SCALE GENOMIC DNA]</scope>
    <source>
        <strain evidence="2 3">PG-2018a</strain>
    </source>
</reference>
<feature type="signal peptide" evidence="1">
    <location>
        <begin position="1"/>
        <end position="20"/>
    </location>
</feature>
<keyword evidence="3" id="KW-1185">Reference proteome</keyword>
<dbReference type="OrthoDB" id="10317615at2759"/>